<gene>
    <name evidence="8" type="primary">rsxG</name>
    <name evidence="6" type="synonym">rnfG</name>
    <name evidence="8" type="ORF">ED236_03490</name>
</gene>
<keyword evidence="2 6" id="KW-0597">Phosphoprotein</keyword>
<evidence type="ECO:0000313" key="9">
    <source>
        <dbReference type="Proteomes" id="UP000275137"/>
    </source>
</evidence>
<evidence type="ECO:0000256" key="5">
    <source>
        <dbReference type="ARBA" id="ARBA00022982"/>
    </source>
</evidence>
<dbReference type="InterPro" id="IPR007329">
    <property type="entry name" value="FMN-bd"/>
</dbReference>
<dbReference type="PIRSF" id="PIRSF006091">
    <property type="entry name" value="E_trnsport_RnfG"/>
    <property type="match status" value="1"/>
</dbReference>
<feature type="domain" description="FMN-binding" evidence="7">
    <location>
        <begin position="107"/>
        <end position="199"/>
    </location>
</feature>
<dbReference type="GO" id="GO:0005886">
    <property type="term" value="C:plasma membrane"/>
    <property type="evidence" value="ECO:0007669"/>
    <property type="project" value="UniProtKB-SubCell"/>
</dbReference>
<dbReference type="NCBIfam" id="NF002519">
    <property type="entry name" value="PRK01908.1"/>
    <property type="match status" value="1"/>
</dbReference>
<dbReference type="InterPro" id="IPR010209">
    <property type="entry name" value="Ion_transpt_RnfG/RsxG"/>
</dbReference>
<keyword evidence="9" id="KW-1185">Reference proteome</keyword>
<evidence type="ECO:0000313" key="8">
    <source>
        <dbReference type="EMBL" id="ROH88523.1"/>
    </source>
</evidence>
<keyword evidence="6" id="KW-0997">Cell inner membrane</keyword>
<evidence type="ECO:0000256" key="6">
    <source>
        <dbReference type="HAMAP-Rule" id="MF_00479"/>
    </source>
</evidence>
<organism evidence="8 9">
    <name type="scientific">Pseudomethylobacillus aquaticus</name>
    <dbReference type="NCBI Taxonomy" id="2676064"/>
    <lineage>
        <taxon>Bacteria</taxon>
        <taxon>Pseudomonadati</taxon>
        <taxon>Pseudomonadota</taxon>
        <taxon>Betaproteobacteria</taxon>
        <taxon>Nitrosomonadales</taxon>
        <taxon>Methylophilaceae</taxon>
        <taxon>Pseudomethylobacillus</taxon>
    </lineage>
</organism>
<dbReference type="PANTHER" id="PTHR36118:SF1">
    <property type="entry name" value="ION-TRANSLOCATING OXIDOREDUCTASE COMPLEX SUBUNIT G"/>
    <property type="match status" value="1"/>
</dbReference>
<dbReference type="PANTHER" id="PTHR36118">
    <property type="entry name" value="ION-TRANSLOCATING OXIDOREDUCTASE COMPLEX SUBUNIT G"/>
    <property type="match status" value="1"/>
</dbReference>
<comment type="cofactor">
    <cofactor evidence="6">
        <name>FMN</name>
        <dbReference type="ChEBI" id="CHEBI:58210"/>
    </cofactor>
</comment>
<dbReference type="RefSeq" id="WP_123236514.1">
    <property type="nucleotide sequence ID" value="NZ_RJVP01000001.1"/>
</dbReference>
<dbReference type="GO" id="GO:0022900">
    <property type="term" value="P:electron transport chain"/>
    <property type="evidence" value="ECO:0007669"/>
    <property type="project" value="UniProtKB-UniRule"/>
</dbReference>
<keyword evidence="4 6" id="KW-0288">FMN</keyword>
<comment type="similarity">
    <text evidence="6">Belongs to the RnfG family.</text>
</comment>
<comment type="function">
    <text evidence="6">Part of a membrane-bound complex that couples electron transfer with translocation of ions across the membrane.</text>
</comment>
<dbReference type="GO" id="GO:0009055">
    <property type="term" value="F:electron transfer activity"/>
    <property type="evidence" value="ECO:0007669"/>
    <property type="project" value="InterPro"/>
</dbReference>
<dbReference type="AlphaFoldDB" id="A0A3N0V710"/>
<dbReference type="NCBIfam" id="TIGR01947">
    <property type="entry name" value="rnfG"/>
    <property type="match status" value="1"/>
</dbReference>
<name>A0A3N0V710_9PROT</name>
<keyword evidence="5 6" id="KW-0249">Electron transport</keyword>
<dbReference type="Proteomes" id="UP000275137">
    <property type="component" value="Unassembled WGS sequence"/>
</dbReference>
<dbReference type="EC" id="7.-.-.-" evidence="6"/>
<evidence type="ECO:0000256" key="3">
    <source>
        <dbReference type="ARBA" id="ARBA00022630"/>
    </source>
</evidence>
<keyword evidence="3 6" id="KW-0285">Flavoprotein</keyword>
<keyword evidence="6" id="KW-1278">Translocase</keyword>
<comment type="subcellular location">
    <subcellularLocation>
        <location evidence="6">Cell inner membrane</location>
        <topology evidence="6">Single-pass membrane protein</topology>
    </subcellularLocation>
</comment>
<proteinExistence type="inferred from homology"/>
<evidence type="ECO:0000256" key="4">
    <source>
        <dbReference type="ARBA" id="ARBA00022643"/>
    </source>
</evidence>
<keyword evidence="6" id="KW-1133">Transmembrane helix</keyword>
<dbReference type="HAMAP" id="MF_00479">
    <property type="entry name" value="RsxG_RnfG"/>
    <property type="match status" value="1"/>
</dbReference>
<comment type="caution">
    <text evidence="8">The sequence shown here is derived from an EMBL/GenBank/DDBJ whole genome shotgun (WGS) entry which is preliminary data.</text>
</comment>
<dbReference type="Pfam" id="PF04205">
    <property type="entry name" value="FMN_bind"/>
    <property type="match status" value="1"/>
</dbReference>
<comment type="subunit">
    <text evidence="6">The complex is composed of six subunits: RnfA, RnfB, RnfC, RnfD, RnfE and RnfG.</text>
</comment>
<evidence type="ECO:0000256" key="2">
    <source>
        <dbReference type="ARBA" id="ARBA00022553"/>
    </source>
</evidence>
<keyword evidence="6" id="KW-1003">Cell membrane</keyword>
<dbReference type="EMBL" id="RJVP01000001">
    <property type="protein sequence ID" value="ROH88523.1"/>
    <property type="molecule type" value="Genomic_DNA"/>
</dbReference>
<protein>
    <recommendedName>
        <fullName evidence="6">Ion-translocating oxidoreductase complex subunit G</fullName>
        <ecNumber evidence="6">7.-.-.-</ecNumber>
    </recommendedName>
    <alternativeName>
        <fullName evidence="6">Rnf electron transport complex subunit G</fullName>
    </alternativeName>
</protein>
<sequence length="237" mass="24748">MKAMLNVLKHAMVTAAILVVFAAVGTLLLTGTYQHTRAPIAASERAAKLALLAQVLPSSLHDNDLLQHSIMLPADPLLGQRLASTAYLASLAGQPSAVILEVVAPDGYSGDIKLLVGITVSGQLSGVRVLTHKETPGLGDYIEVLRSDWIRQFDGRSLAAPPPAAWAVRKDGGAFDYMAGATITPRAVIRATQRALQYAAAQHALLFPQTSALAALMPASMATPSPGPLSETATGEP</sequence>
<evidence type="ECO:0000256" key="1">
    <source>
        <dbReference type="ARBA" id="ARBA00022448"/>
    </source>
</evidence>
<dbReference type="GO" id="GO:0010181">
    <property type="term" value="F:FMN binding"/>
    <property type="evidence" value="ECO:0007669"/>
    <property type="project" value="InterPro"/>
</dbReference>
<evidence type="ECO:0000259" key="7">
    <source>
        <dbReference type="SMART" id="SM00900"/>
    </source>
</evidence>
<reference evidence="8 9" key="1">
    <citation type="submission" date="2018-10" db="EMBL/GenBank/DDBJ databases">
        <authorList>
            <person name="Chen W.-M."/>
        </authorList>
    </citation>
    <scope>NUCLEOTIDE SEQUENCE [LARGE SCALE GENOMIC DNA]</scope>
    <source>
        <strain evidence="8 9">H-5</strain>
    </source>
</reference>
<keyword evidence="1 6" id="KW-0813">Transport</keyword>
<accession>A0A3N0V710</accession>
<dbReference type="SMART" id="SM00900">
    <property type="entry name" value="FMN_bind"/>
    <property type="match status" value="1"/>
</dbReference>
<keyword evidence="6" id="KW-0812">Transmembrane</keyword>
<feature type="modified residue" description="FMN phosphoryl threonine" evidence="6">
    <location>
        <position position="182"/>
    </location>
</feature>
<keyword evidence="6" id="KW-0472">Membrane</keyword>